<evidence type="ECO:0000256" key="4">
    <source>
        <dbReference type="ARBA" id="ARBA00022989"/>
    </source>
</evidence>
<evidence type="ECO:0000256" key="6">
    <source>
        <dbReference type="SAM" id="MobiDB-lite"/>
    </source>
</evidence>
<evidence type="ECO:0000256" key="2">
    <source>
        <dbReference type="ARBA" id="ARBA00022475"/>
    </source>
</evidence>
<dbReference type="OrthoDB" id="9815286at2"/>
<dbReference type="GO" id="GO:0005886">
    <property type="term" value="C:plasma membrane"/>
    <property type="evidence" value="ECO:0007669"/>
    <property type="project" value="UniProtKB-SubCell"/>
</dbReference>
<evidence type="ECO:0000256" key="7">
    <source>
        <dbReference type="SAM" id="Phobius"/>
    </source>
</evidence>
<comment type="subcellular location">
    <subcellularLocation>
        <location evidence="1">Cell membrane</location>
        <topology evidence="1">Single-pass membrane protein</topology>
    </subcellularLocation>
</comment>
<dbReference type="RefSeq" id="WP_109245952.1">
    <property type="nucleotide sequence ID" value="NZ_BFFO01000006.1"/>
</dbReference>
<dbReference type="Proteomes" id="UP000245021">
    <property type="component" value="Unassembled WGS sequence"/>
</dbReference>
<keyword evidence="10" id="KW-1185">Reference proteome</keyword>
<dbReference type="Pfam" id="PF04024">
    <property type="entry name" value="PspC"/>
    <property type="match status" value="1"/>
</dbReference>
<dbReference type="AlphaFoldDB" id="A0A2R5HG39"/>
<evidence type="ECO:0000256" key="3">
    <source>
        <dbReference type="ARBA" id="ARBA00022692"/>
    </source>
</evidence>
<protein>
    <recommendedName>
        <fullName evidence="8">Phage shock protein PspC N-terminal domain-containing protein</fullName>
    </recommendedName>
</protein>
<feature type="transmembrane region" description="Helical" evidence="7">
    <location>
        <begin position="38"/>
        <end position="62"/>
    </location>
</feature>
<organism evidence="9 10">
    <name type="scientific">Lactococcus termiticola</name>
    <dbReference type="NCBI Taxonomy" id="2169526"/>
    <lineage>
        <taxon>Bacteria</taxon>
        <taxon>Bacillati</taxon>
        <taxon>Bacillota</taxon>
        <taxon>Bacilli</taxon>
        <taxon>Lactobacillales</taxon>
        <taxon>Streptococcaceae</taxon>
        <taxon>Lactococcus</taxon>
    </lineage>
</organism>
<dbReference type="InterPro" id="IPR007168">
    <property type="entry name" value="Phageshock_PspC_N"/>
</dbReference>
<feature type="compositionally biased region" description="Basic and acidic residues" evidence="6">
    <location>
        <begin position="78"/>
        <end position="112"/>
    </location>
</feature>
<dbReference type="PANTHER" id="PTHR33885">
    <property type="entry name" value="PHAGE SHOCK PROTEIN C"/>
    <property type="match status" value="1"/>
</dbReference>
<evidence type="ECO:0000256" key="1">
    <source>
        <dbReference type="ARBA" id="ARBA00004162"/>
    </source>
</evidence>
<evidence type="ECO:0000313" key="9">
    <source>
        <dbReference type="EMBL" id="GBG96984.1"/>
    </source>
</evidence>
<dbReference type="EMBL" id="BFFO01000006">
    <property type="protein sequence ID" value="GBG96984.1"/>
    <property type="molecule type" value="Genomic_DNA"/>
</dbReference>
<comment type="caution">
    <text evidence="9">The sequence shown here is derived from an EMBL/GenBank/DDBJ whole genome shotgun (WGS) entry which is preliminary data.</text>
</comment>
<accession>A0A2R5HG39</accession>
<keyword evidence="4 7" id="KW-1133">Transmembrane helix</keyword>
<evidence type="ECO:0000313" key="10">
    <source>
        <dbReference type="Proteomes" id="UP000245021"/>
    </source>
</evidence>
<feature type="region of interest" description="Disordered" evidence="6">
    <location>
        <begin position="68"/>
        <end position="143"/>
    </location>
</feature>
<dbReference type="PANTHER" id="PTHR33885:SF3">
    <property type="entry name" value="PHAGE SHOCK PROTEIN C"/>
    <property type="match status" value="1"/>
</dbReference>
<proteinExistence type="predicted"/>
<name>A0A2R5HG39_9LACT</name>
<feature type="domain" description="Phage shock protein PspC N-terminal" evidence="8">
    <location>
        <begin position="5"/>
        <end position="64"/>
    </location>
</feature>
<evidence type="ECO:0000259" key="8">
    <source>
        <dbReference type="Pfam" id="PF04024"/>
    </source>
</evidence>
<keyword evidence="3 7" id="KW-0812">Transmembrane</keyword>
<gene>
    <name evidence="9" type="ORF">NtB2_01121</name>
</gene>
<evidence type="ECO:0000256" key="5">
    <source>
        <dbReference type="ARBA" id="ARBA00023136"/>
    </source>
</evidence>
<keyword evidence="5 7" id="KW-0472">Membrane</keyword>
<keyword evidence="2" id="KW-1003">Cell membrane</keyword>
<dbReference type="InterPro" id="IPR052027">
    <property type="entry name" value="PspC"/>
</dbReference>
<sequence length="143" mass="16596">MQSRELRKSKENRLIRGTIAGVGEYFGLSRDVITFLRILYVILTFSSFFAGVIVYIVASWIIPDASDDEAGQASSQKQDWEQHSGVYEKRHAERMARRQARYEEKARRKADSWDAGWENHPTKPGQKIKEAQPVEKDEDWSDF</sequence>
<reference evidence="9 10" key="1">
    <citation type="journal article" date="2018" name="Genome Announc.">
        <title>Draft Genome Sequence of Lactococcus sp. Strain NtB2 (JCM 32569), Isolated from the Gut of the Higher Termite Nasutitermes takasagoensis.</title>
        <authorList>
            <person name="Noda S."/>
            <person name="Aihara C."/>
            <person name="Yuki M."/>
            <person name="Ohkuma M."/>
        </authorList>
    </citation>
    <scope>NUCLEOTIDE SEQUENCE [LARGE SCALE GENOMIC DNA]</scope>
    <source>
        <strain evidence="9 10">NtB2</strain>
    </source>
</reference>